<feature type="domain" description="PAC" evidence="3">
    <location>
        <begin position="270"/>
        <end position="320"/>
    </location>
</feature>
<dbReference type="GeneID" id="35121642"/>
<dbReference type="InterPro" id="IPR005467">
    <property type="entry name" value="His_kinase_dom"/>
</dbReference>
<dbReference type="Gene3D" id="3.30.450.20">
    <property type="entry name" value="PAS domain"/>
    <property type="match status" value="1"/>
</dbReference>
<evidence type="ECO:0000259" key="2">
    <source>
        <dbReference type="PROSITE" id="PS50112"/>
    </source>
</evidence>
<dbReference type="Pfam" id="PF02518">
    <property type="entry name" value="HATPase_c"/>
    <property type="match status" value="1"/>
</dbReference>
<dbReference type="AlphaFoldDB" id="A0A2H4VDB6"/>
<dbReference type="PROSITE" id="PS50113">
    <property type="entry name" value="PAC"/>
    <property type="match status" value="1"/>
</dbReference>
<accession>A0A2H4VDB6</accession>
<dbReference type="RefSeq" id="WP_100906015.1">
    <property type="nucleotide sequence ID" value="NZ_CP017766.1"/>
</dbReference>
<dbReference type="PROSITE" id="PS50112">
    <property type="entry name" value="PAS"/>
    <property type="match status" value="1"/>
</dbReference>
<dbReference type="InterPro" id="IPR011495">
    <property type="entry name" value="Sig_transdc_His_kin_sub2_dim/P"/>
</dbReference>
<gene>
    <name evidence="4" type="ORF">BK007_08545</name>
</gene>
<dbReference type="InterPro" id="IPR000014">
    <property type="entry name" value="PAS"/>
</dbReference>
<dbReference type="SUPFAM" id="SSF55874">
    <property type="entry name" value="ATPase domain of HSP90 chaperone/DNA topoisomerase II/histidine kinase"/>
    <property type="match status" value="1"/>
</dbReference>
<proteinExistence type="predicted"/>
<reference evidence="4 5" key="1">
    <citation type="submission" date="2016-10" db="EMBL/GenBank/DDBJ databases">
        <title>Comparative genomics between deep and shallow subseafloor isolates.</title>
        <authorList>
            <person name="Ishii S."/>
            <person name="Miller J.R."/>
            <person name="Sutton G."/>
            <person name="Suzuki S."/>
            <person name="Methe B."/>
            <person name="Inagaki F."/>
            <person name="Imachi H."/>
        </authorList>
    </citation>
    <scope>NUCLEOTIDE SEQUENCE [LARGE SCALE GENOMIC DNA]</scope>
    <source>
        <strain evidence="4 5">MO-MB1</strain>
    </source>
</reference>
<dbReference type="Gene3D" id="3.30.565.10">
    <property type="entry name" value="Histidine kinase-like ATPase, C-terminal domain"/>
    <property type="match status" value="1"/>
</dbReference>
<dbReference type="Pfam" id="PF07568">
    <property type="entry name" value="HisKA_2"/>
    <property type="match status" value="1"/>
</dbReference>
<dbReference type="InterPro" id="IPR036890">
    <property type="entry name" value="HATPase_C_sf"/>
</dbReference>
<dbReference type="SMART" id="SM00387">
    <property type="entry name" value="HATPase_c"/>
    <property type="match status" value="1"/>
</dbReference>
<dbReference type="PANTHER" id="PTHR43065:SF23">
    <property type="entry name" value="SENSOR HISTIDINE KINASE PDTAS"/>
    <property type="match status" value="1"/>
</dbReference>
<dbReference type="SUPFAM" id="SSF55785">
    <property type="entry name" value="PYP-like sensor domain (PAS domain)"/>
    <property type="match status" value="1"/>
</dbReference>
<name>A0A2H4VDB6_9EURY</name>
<dbReference type="PANTHER" id="PTHR43065">
    <property type="entry name" value="SENSOR HISTIDINE KINASE"/>
    <property type="match status" value="1"/>
</dbReference>
<dbReference type="Proteomes" id="UP000232806">
    <property type="component" value="Chromosome"/>
</dbReference>
<dbReference type="OrthoDB" id="8127at2157"/>
<dbReference type="Pfam" id="PF13426">
    <property type="entry name" value="PAS_9"/>
    <property type="match status" value="1"/>
</dbReference>
<feature type="domain" description="Histidine kinase" evidence="1">
    <location>
        <begin position="331"/>
        <end position="524"/>
    </location>
</feature>
<evidence type="ECO:0008006" key="6">
    <source>
        <dbReference type="Google" id="ProtNLM"/>
    </source>
</evidence>
<evidence type="ECO:0000259" key="1">
    <source>
        <dbReference type="PROSITE" id="PS50109"/>
    </source>
</evidence>
<dbReference type="InterPro" id="IPR003594">
    <property type="entry name" value="HATPase_dom"/>
</dbReference>
<dbReference type="NCBIfam" id="TIGR00229">
    <property type="entry name" value="sensory_box"/>
    <property type="match status" value="1"/>
</dbReference>
<dbReference type="SMART" id="SM00091">
    <property type="entry name" value="PAS"/>
    <property type="match status" value="1"/>
</dbReference>
<evidence type="ECO:0000259" key="3">
    <source>
        <dbReference type="PROSITE" id="PS50113"/>
    </source>
</evidence>
<organism evidence="4 5">
    <name type="scientific">Methanobacterium subterraneum</name>
    <dbReference type="NCBI Taxonomy" id="59277"/>
    <lineage>
        <taxon>Archaea</taxon>
        <taxon>Methanobacteriati</taxon>
        <taxon>Methanobacteriota</taxon>
        <taxon>Methanomada group</taxon>
        <taxon>Methanobacteria</taxon>
        <taxon>Methanobacteriales</taxon>
        <taxon>Methanobacteriaceae</taxon>
        <taxon>Methanobacterium</taxon>
    </lineage>
</organism>
<evidence type="ECO:0000313" key="4">
    <source>
        <dbReference type="EMBL" id="AUB56040.1"/>
    </source>
</evidence>
<feature type="domain" description="PAS" evidence="2">
    <location>
        <begin position="194"/>
        <end position="245"/>
    </location>
</feature>
<evidence type="ECO:0000313" key="5">
    <source>
        <dbReference type="Proteomes" id="UP000232806"/>
    </source>
</evidence>
<protein>
    <recommendedName>
        <fullName evidence="6">PAS domain S-box protein</fullName>
    </recommendedName>
</protein>
<dbReference type="InterPro" id="IPR000700">
    <property type="entry name" value="PAS-assoc_C"/>
</dbReference>
<dbReference type="PROSITE" id="PS50109">
    <property type="entry name" value="HIS_KIN"/>
    <property type="match status" value="1"/>
</dbReference>
<dbReference type="EMBL" id="CP017766">
    <property type="protein sequence ID" value="AUB56040.1"/>
    <property type="molecule type" value="Genomic_DNA"/>
</dbReference>
<dbReference type="CDD" id="cd00130">
    <property type="entry name" value="PAS"/>
    <property type="match status" value="1"/>
</dbReference>
<sequence length="528" mass="60651">MENKYWKFSSDCEGFLSQIAFDFLELPLEEDIYHYIGEKIGQMVSGSLVFISTYEIDLNVFRIKSVNGDPQKVQSLQENFTNDYLADLAVKWSSLSESARKALSENQLHRVKGGLYSALGGQLSREECQRIQELLGTGEIYTTGFKWDEQIYGSATIFLDAQEKLEDPEALLTLVNLSSVALKNRTAERALLASEEKFRKLFNNANDAIFLHQLTEDGVSGNFVEVNSVASQILGYTHEELLNMSPRDIEDIKSFNESKRMADRVKENKITFETTLMSKDGRKIPVEINTHIFTLNQDKLSLSIARDITERKKMEEEIKVSLEEKEMLLREIHHRVKNNLMIISSLLNLQSRYITDKEVLDVFKDSQNRARSMALIHDRLYQSSHLKRINIGDYILTLASDLFRIYAIAQDRVELNFDLEDVMIDINTMIPLGLIVNELLSNCLKHAFPNDRSGRIDIAFQGENEHYQLTVADDGVGFPENLDYRNTKSLGLRLVNILTDQIDGKMELKQDKGTQFTIEFKEKKYVYK</sequence>
<dbReference type="InterPro" id="IPR035965">
    <property type="entry name" value="PAS-like_dom_sf"/>
</dbReference>